<protein>
    <submittedName>
        <fullName evidence="1">Uncharacterized protein</fullName>
    </submittedName>
</protein>
<evidence type="ECO:0000313" key="2">
    <source>
        <dbReference type="Proteomes" id="UP001159915"/>
    </source>
</evidence>
<gene>
    <name evidence="1" type="ORF">N5C10_04725</name>
</gene>
<organism evidence="1 2">
    <name type="scientific">Acinetobacter johnsonii</name>
    <dbReference type="NCBI Taxonomy" id="40214"/>
    <lineage>
        <taxon>Bacteria</taxon>
        <taxon>Pseudomonadati</taxon>
        <taxon>Pseudomonadota</taxon>
        <taxon>Gammaproteobacteria</taxon>
        <taxon>Moraxellales</taxon>
        <taxon>Moraxellaceae</taxon>
        <taxon>Acinetobacter</taxon>
    </lineage>
</organism>
<comment type="caution">
    <text evidence="1">The sequence shown here is derived from an EMBL/GenBank/DDBJ whole genome shotgun (WGS) entry which is preliminary data.</text>
</comment>
<sequence>MSIAQSVKHQDRLLTINIKDGEIKNALPGVHVTPCFLDPDNGKWIIYARFDAGVVMPLPHRCCTFLHNCWFMALC</sequence>
<dbReference type="AlphaFoldDB" id="A0AA42SM01"/>
<dbReference type="Proteomes" id="UP001159915">
    <property type="component" value="Unassembled WGS sequence"/>
</dbReference>
<reference evidence="1" key="1">
    <citation type="submission" date="2022-09" db="EMBL/GenBank/DDBJ databases">
        <title>Intensive care unit water sources are persistently colonized with multi-drug resistant bacteria and are the site of extensive horizontal gene transfer of antibiotic resistance genes.</title>
        <authorList>
            <person name="Diorio-Toth L."/>
        </authorList>
    </citation>
    <scope>NUCLEOTIDE SEQUENCE</scope>
    <source>
        <strain evidence="1">GD03920</strain>
    </source>
</reference>
<evidence type="ECO:0000313" key="1">
    <source>
        <dbReference type="EMBL" id="MDH0968599.1"/>
    </source>
</evidence>
<accession>A0AA42SM01</accession>
<name>A0AA42SM01_ACIJO</name>
<dbReference type="EMBL" id="JAOCBE010000001">
    <property type="protein sequence ID" value="MDH0968599.1"/>
    <property type="molecule type" value="Genomic_DNA"/>
</dbReference>
<proteinExistence type="predicted"/>
<dbReference type="RefSeq" id="WP_265102739.1">
    <property type="nucleotide sequence ID" value="NZ_CP068187.1"/>
</dbReference>